<evidence type="ECO:0000256" key="4">
    <source>
        <dbReference type="ARBA" id="ARBA00022898"/>
    </source>
</evidence>
<reference evidence="10" key="1">
    <citation type="journal article" date="2011" name="Nature">
        <title>Genome sequence and analysis of the tuber crop potato.</title>
        <authorList>
            <consortium name="The Potato Genome Sequencing Consortium"/>
        </authorList>
    </citation>
    <scope>NUCLEOTIDE SEQUENCE [LARGE SCALE GENOMIC DNA]</scope>
    <source>
        <strain evidence="10">cv. DM1-3 516 R44</strain>
    </source>
</reference>
<dbReference type="InterPro" id="IPR051151">
    <property type="entry name" value="Group_II_Decarboxylase"/>
</dbReference>
<dbReference type="GO" id="GO:0019752">
    <property type="term" value="P:carboxylic acid metabolic process"/>
    <property type="evidence" value="ECO:0007669"/>
    <property type="project" value="InterPro"/>
</dbReference>
<evidence type="ECO:0000256" key="7">
    <source>
        <dbReference type="RuleBase" id="RU000382"/>
    </source>
</evidence>
<dbReference type="GO" id="GO:0030170">
    <property type="term" value="F:pyridoxal phosphate binding"/>
    <property type="evidence" value="ECO:0007669"/>
    <property type="project" value="InterPro"/>
</dbReference>
<evidence type="ECO:0000256" key="6">
    <source>
        <dbReference type="PIRSR" id="PIRSR602129-50"/>
    </source>
</evidence>
<comment type="cofactor">
    <cofactor evidence="1 6 7">
        <name>pyridoxal 5'-phosphate</name>
        <dbReference type="ChEBI" id="CHEBI:597326"/>
    </cofactor>
</comment>
<comment type="similarity">
    <text evidence="2 7">Belongs to the group II decarboxylase family.</text>
</comment>
<dbReference type="InterPro" id="IPR015421">
    <property type="entry name" value="PyrdxlP-dep_Trfase_major"/>
</dbReference>
<evidence type="ECO:0000313" key="10">
    <source>
        <dbReference type="Proteomes" id="UP000011115"/>
    </source>
</evidence>
<dbReference type="HOGENOM" id="CLU_591096_0_0_1"/>
<dbReference type="Pfam" id="PF00282">
    <property type="entry name" value="Pyridoxal_deC"/>
    <property type="match status" value="1"/>
</dbReference>
<evidence type="ECO:0000313" key="9">
    <source>
        <dbReference type="EnsemblPlants" id="PGSC0003DMT400080887"/>
    </source>
</evidence>
<feature type="compositionally biased region" description="Polar residues" evidence="8">
    <location>
        <begin position="438"/>
        <end position="450"/>
    </location>
</feature>
<dbReference type="eggNOG" id="KOG0629">
    <property type="taxonomic scope" value="Eukaryota"/>
</dbReference>
<name>M1D441_SOLTU</name>
<reference evidence="9" key="2">
    <citation type="submission" date="2015-06" db="UniProtKB">
        <authorList>
            <consortium name="EnsemblPlants"/>
        </authorList>
    </citation>
    <scope>IDENTIFICATION</scope>
    <source>
        <strain evidence="9">DM1-3 516 R44</strain>
    </source>
</reference>
<dbReference type="AlphaFoldDB" id="M1D441"/>
<evidence type="ECO:0000256" key="2">
    <source>
        <dbReference type="ARBA" id="ARBA00009533"/>
    </source>
</evidence>
<dbReference type="PaxDb" id="4113-PGSC0003DMT400080887"/>
<dbReference type="InParanoid" id="M1D441"/>
<proteinExistence type="inferred from homology"/>
<keyword evidence="10" id="KW-1185">Reference proteome</keyword>
<evidence type="ECO:0000256" key="8">
    <source>
        <dbReference type="SAM" id="MobiDB-lite"/>
    </source>
</evidence>
<feature type="compositionally biased region" description="Polar residues" evidence="8">
    <location>
        <begin position="408"/>
        <end position="431"/>
    </location>
</feature>
<evidence type="ECO:0000256" key="1">
    <source>
        <dbReference type="ARBA" id="ARBA00001933"/>
    </source>
</evidence>
<dbReference type="InterPro" id="IPR015424">
    <property type="entry name" value="PyrdxlP-dep_Trfase"/>
</dbReference>
<dbReference type="PANTHER" id="PTHR46101">
    <property type="match status" value="1"/>
</dbReference>
<protein>
    <submittedName>
        <fullName evidence="9">Histidine decarboxylase</fullName>
    </submittedName>
</protein>
<organism evidence="9 10">
    <name type="scientific">Solanum tuberosum</name>
    <name type="common">Potato</name>
    <dbReference type="NCBI Taxonomy" id="4113"/>
    <lineage>
        <taxon>Eukaryota</taxon>
        <taxon>Viridiplantae</taxon>
        <taxon>Streptophyta</taxon>
        <taxon>Embryophyta</taxon>
        <taxon>Tracheophyta</taxon>
        <taxon>Spermatophyta</taxon>
        <taxon>Magnoliopsida</taxon>
        <taxon>eudicotyledons</taxon>
        <taxon>Gunneridae</taxon>
        <taxon>Pentapetalae</taxon>
        <taxon>asterids</taxon>
        <taxon>lamiids</taxon>
        <taxon>Solanales</taxon>
        <taxon>Solanaceae</taxon>
        <taxon>Solanoideae</taxon>
        <taxon>Solaneae</taxon>
        <taxon>Solanum</taxon>
    </lineage>
</organism>
<dbReference type="GO" id="GO:0016831">
    <property type="term" value="F:carboxy-lyase activity"/>
    <property type="evidence" value="ECO:0007669"/>
    <property type="project" value="UniProtKB-KW"/>
</dbReference>
<dbReference type="InterPro" id="IPR002129">
    <property type="entry name" value="PyrdxlP-dep_de-COase"/>
</dbReference>
<dbReference type="STRING" id="4113.M1D441"/>
<keyword evidence="3" id="KW-0210">Decarboxylase</keyword>
<evidence type="ECO:0000256" key="5">
    <source>
        <dbReference type="ARBA" id="ARBA00023239"/>
    </source>
</evidence>
<dbReference type="Gene3D" id="3.40.640.10">
    <property type="entry name" value="Type I PLP-dependent aspartate aminotransferase-like (Major domain)"/>
    <property type="match status" value="1"/>
</dbReference>
<dbReference type="Gramene" id="PGSC0003DMT400080887">
    <property type="protein sequence ID" value="PGSC0003DMT400080887"/>
    <property type="gene ID" value="PGSC0003DMG400031502"/>
</dbReference>
<feature type="region of interest" description="Disordered" evidence="8">
    <location>
        <begin position="408"/>
        <end position="463"/>
    </location>
</feature>
<dbReference type="Proteomes" id="UP000011115">
    <property type="component" value="Unassembled WGS sequence"/>
</dbReference>
<dbReference type="PANTHER" id="PTHR46101:SF14">
    <property type="entry name" value="HISTIDINE DECARBOXYLASE"/>
    <property type="match status" value="1"/>
</dbReference>
<dbReference type="Gene3D" id="3.90.1150.10">
    <property type="entry name" value="Aspartate Aminotransferase, domain 1"/>
    <property type="match status" value="1"/>
</dbReference>
<dbReference type="EnsemblPlants" id="PGSC0003DMT400080887">
    <property type="protein sequence ID" value="PGSC0003DMT400080887"/>
    <property type="gene ID" value="PGSC0003DMG400031502"/>
</dbReference>
<dbReference type="SUPFAM" id="SSF53383">
    <property type="entry name" value="PLP-dependent transferases"/>
    <property type="match status" value="1"/>
</dbReference>
<dbReference type="InterPro" id="IPR015422">
    <property type="entry name" value="PyrdxlP-dep_Trfase_small"/>
</dbReference>
<sequence>MVVATKNGINAPSSPRENMCLSLIEPVKDKTSFEELNMILTQYVETLSQRMKYHIGYPINLYYEHHAALGPLLQFHLNNFGDPFTQHPTDFHSKDFEVAVLDWFAQLWEIEKDEYWGYITSGGTEGNLHGLLVGRELLPDGIIYASTDSHYSIFKAARMYRMDLETINTLVNGEIDYEDLRSKLLVNKNKPAIININFGTTYKGAIDDVDMILQILENCGYSNDRFYIHCDAALYGLIVPFINHKVEYIASIDNTISGSRNGLAPIFLWYSLSMKGHVGLQQDAKMFYENARYLKDRLHKAGISAMLNELSNIVVFERPCDDKFIRRWATILHKRYGTCCGYGFTIYKFSGAATTGFRPSSNSPKTPIFSLPFLLQTRSKTPSGYSHFVISGKIPVKSHLFSDQTTQQLPNTTISPPKNDQGSTTSPSLAKTSKYPPETNNSDSEQQLQRGNHVANNHKAPTS</sequence>
<feature type="modified residue" description="N6-(pyridoxal phosphate)lysine" evidence="6">
    <location>
        <position position="245"/>
    </location>
</feature>
<keyword evidence="4 6" id="KW-0663">Pyridoxal phosphate</keyword>
<accession>M1D441</accession>
<keyword evidence="5 7" id="KW-0456">Lyase</keyword>
<evidence type="ECO:0000256" key="3">
    <source>
        <dbReference type="ARBA" id="ARBA00022793"/>
    </source>
</evidence>